<sequence>MEIRKSIQSEREEILEIHKKAFGKDKGLEIAKLVDDLLDDTTAMPILSLIAIENDRIVGHILYTKATITETELPISAQILAPLAILPDEQKKGIGESLINEGLKQLKESGTELVFVLGHPTYYPRCGFFPAGEQGFDAPYPIPEEHAAAWMVQQLNGNVLGNATGKVQCSNVLNEPQHWRE</sequence>
<evidence type="ECO:0000259" key="1">
    <source>
        <dbReference type="PROSITE" id="PS51186"/>
    </source>
</evidence>
<dbReference type="Gene3D" id="3.40.630.30">
    <property type="match status" value="1"/>
</dbReference>
<dbReference type="PROSITE" id="PS51186">
    <property type="entry name" value="GNAT"/>
    <property type="match status" value="1"/>
</dbReference>
<dbReference type="Pfam" id="PF13527">
    <property type="entry name" value="Acetyltransf_9"/>
    <property type="match status" value="1"/>
</dbReference>
<dbReference type="CDD" id="cd04301">
    <property type="entry name" value="NAT_SF"/>
    <property type="match status" value="1"/>
</dbReference>
<proteinExistence type="predicted"/>
<dbReference type="RefSeq" id="WP_353304561.1">
    <property type="nucleotide sequence ID" value="NZ_BAABWN010000022.1"/>
</dbReference>
<dbReference type="InterPro" id="IPR016181">
    <property type="entry name" value="Acyl_CoA_acyltransferase"/>
</dbReference>
<dbReference type="EMBL" id="BAABWN010000022">
    <property type="protein sequence ID" value="GAA6170259.1"/>
    <property type="molecule type" value="Genomic_DNA"/>
</dbReference>
<accession>A0ABQ0AF35</accession>
<organism evidence="2 3">
    <name type="scientific">Sessilibacter corallicola</name>
    <dbReference type="NCBI Taxonomy" id="2904075"/>
    <lineage>
        <taxon>Bacteria</taxon>
        <taxon>Pseudomonadati</taxon>
        <taxon>Pseudomonadota</taxon>
        <taxon>Gammaproteobacteria</taxon>
        <taxon>Cellvibrionales</taxon>
        <taxon>Cellvibrionaceae</taxon>
        <taxon>Sessilibacter</taxon>
    </lineage>
</organism>
<keyword evidence="3" id="KW-1185">Reference proteome</keyword>
<dbReference type="Proteomes" id="UP001465153">
    <property type="component" value="Unassembled WGS sequence"/>
</dbReference>
<dbReference type="SUPFAM" id="SSF55729">
    <property type="entry name" value="Acyl-CoA N-acyltransferases (Nat)"/>
    <property type="match status" value="1"/>
</dbReference>
<protein>
    <submittedName>
        <fullName evidence="2">N-acetyltransferase</fullName>
    </submittedName>
</protein>
<evidence type="ECO:0000313" key="3">
    <source>
        <dbReference type="Proteomes" id="UP001465153"/>
    </source>
</evidence>
<dbReference type="InterPro" id="IPR000182">
    <property type="entry name" value="GNAT_dom"/>
</dbReference>
<comment type="caution">
    <text evidence="2">The sequence shown here is derived from an EMBL/GenBank/DDBJ whole genome shotgun (WGS) entry which is preliminary data.</text>
</comment>
<reference evidence="2 3" key="1">
    <citation type="submission" date="2024-04" db="EMBL/GenBank/DDBJ databases">
        <title>Draft genome sequence of Sessilibacter corallicola NBRC 116591.</title>
        <authorList>
            <person name="Miyakawa T."/>
            <person name="Kusuya Y."/>
            <person name="Miura T."/>
        </authorList>
    </citation>
    <scope>NUCLEOTIDE SEQUENCE [LARGE SCALE GENOMIC DNA]</scope>
    <source>
        <strain evidence="2 3">KU-00831-HH</strain>
    </source>
</reference>
<feature type="domain" description="N-acetyltransferase" evidence="1">
    <location>
        <begin position="1"/>
        <end position="156"/>
    </location>
</feature>
<gene>
    <name evidence="2" type="ORF">NBRC116591_40730</name>
</gene>
<evidence type="ECO:0000313" key="2">
    <source>
        <dbReference type="EMBL" id="GAA6170259.1"/>
    </source>
</evidence>
<name>A0ABQ0AF35_9GAMM</name>